<feature type="domain" description="Acyltransferase 3" evidence="2">
    <location>
        <begin position="77"/>
        <end position="399"/>
    </location>
</feature>
<dbReference type="EMBL" id="ACGT01000007">
    <property type="protein sequence ID" value="EEJ74016.1"/>
    <property type="molecule type" value="Genomic_DNA"/>
</dbReference>
<evidence type="ECO:0000256" key="1">
    <source>
        <dbReference type="SAM" id="Phobius"/>
    </source>
</evidence>
<evidence type="ECO:0000259" key="2">
    <source>
        <dbReference type="Pfam" id="PF01757"/>
    </source>
</evidence>
<feature type="transmembrane region" description="Helical" evidence="1">
    <location>
        <begin position="284"/>
        <end position="305"/>
    </location>
</feature>
<protein>
    <submittedName>
        <fullName evidence="3">Acyltransferase</fullName>
        <ecNumber evidence="3">2.3.1.-</ecNumber>
    </submittedName>
</protein>
<feature type="transmembrane region" description="Helical" evidence="1">
    <location>
        <begin position="253"/>
        <end position="272"/>
    </location>
</feature>
<keyword evidence="1" id="KW-1133">Transmembrane helix</keyword>
<evidence type="ECO:0000313" key="3">
    <source>
        <dbReference type="EMBL" id="EEJ74016.1"/>
    </source>
</evidence>
<keyword evidence="3" id="KW-0012">Acyltransferase</keyword>
<feature type="transmembrane region" description="Helical" evidence="1">
    <location>
        <begin position="103"/>
        <end position="124"/>
    </location>
</feature>
<feature type="transmembrane region" description="Helical" evidence="1">
    <location>
        <begin position="136"/>
        <end position="157"/>
    </location>
</feature>
<reference evidence="3 4" key="1">
    <citation type="submission" date="2009-01" db="EMBL/GenBank/DDBJ databases">
        <authorList>
            <person name="Qin X."/>
            <person name="Bachman B."/>
            <person name="Battles P."/>
            <person name="Bell A."/>
            <person name="Bess C."/>
            <person name="Bickham C."/>
            <person name="Chaboub L."/>
            <person name="Chen D."/>
            <person name="Coyle M."/>
            <person name="Deiros D.R."/>
            <person name="Dinh H."/>
            <person name="Forbes L."/>
            <person name="Fowler G."/>
            <person name="Francisco L."/>
            <person name="Fu Q."/>
            <person name="Gubbala S."/>
            <person name="Hale W."/>
            <person name="Han Y."/>
            <person name="Hemphill L."/>
            <person name="Highlander S.K."/>
            <person name="Hirani K."/>
            <person name="Hogues M."/>
            <person name="Jackson L."/>
            <person name="Jakkamsetti A."/>
            <person name="Javaid M."/>
            <person name="Jiang H."/>
            <person name="Korchina V."/>
            <person name="Kovar C."/>
            <person name="Lara F."/>
            <person name="Lee S."/>
            <person name="Mata R."/>
            <person name="Mathew T."/>
            <person name="Moen C."/>
            <person name="Morales K."/>
            <person name="Munidasa M."/>
            <person name="Nazareth L."/>
            <person name="Ngo R."/>
            <person name="Nguyen L."/>
            <person name="Okwuonu G."/>
            <person name="Ongeri F."/>
            <person name="Patil S."/>
            <person name="Petrosino J."/>
            <person name="Pham C."/>
            <person name="Pham P."/>
            <person name="Pu L.-L."/>
            <person name="Puazo M."/>
            <person name="Raj R."/>
            <person name="Reid J."/>
            <person name="Rouhana J."/>
            <person name="Saada N."/>
            <person name="Shang Y."/>
            <person name="Simmons D."/>
            <person name="Thornton R."/>
            <person name="Warren J."/>
            <person name="Weissenberger G."/>
            <person name="Zhang J."/>
            <person name="Zhang L."/>
            <person name="Zhou C."/>
            <person name="Zhu D."/>
            <person name="Muzny D."/>
            <person name="Worley K."/>
            <person name="Gibbs R."/>
        </authorList>
    </citation>
    <scope>NUCLEOTIDE SEQUENCE [LARGE SCALE GENOMIC DNA]</scope>
    <source>
        <strain evidence="3 4">ATCC 11741</strain>
    </source>
</reference>
<sequence>MFLEFTGRRSFATPTCVFCDILSSSFSTHILAYFILIYKLFQGLIQNSFFILYDSMVYLNYYIPINKQGAIIMKRITWIDISRAIGMLTIIIAHSLNSYTGNYFSNILFAVNVPIFFVLSGYLHRDKSYSKIITGGFFNLLLPYIFTSFIMIILTAASLHFHPIYLGRIADSTRYAALAALYGAGTPINNLLGKFFIPAIGAIWFLLAMFLANVFYSFIIKLTTKYKVSDNITTIIFIVTTFIGFYIAKFIQLPWSLDAVLVSLIFYWFGFLIKKYNLVNNGNFITFIFAVSIWFVTAKIGPFYLNVSVATSYTGAIIGGVAGSYAIMVFSKWFANISLENITHIVQKYGELSLIVLCFHIIDISTLNITSLIQHIFLPHGMLIFTIALVIYRIIFTYIAIIIVPYVPVIRSFYMFRKYPFKLK</sequence>
<dbReference type="Pfam" id="PF01757">
    <property type="entry name" value="Acyl_transf_3"/>
    <property type="match status" value="1"/>
</dbReference>
<dbReference type="PANTHER" id="PTHR37312:SF1">
    <property type="entry name" value="MEMBRANE-BOUND ACYLTRANSFERASE YKRP-RELATED"/>
    <property type="match status" value="1"/>
</dbReference>
<dbReference type="Proteomes" id="UP000003531">
    <property type="component" value="Unassembled WGS sequence"/>
</dbReference>
<dbReference type="PANTHER" id="PTHR37312">
    <property type="entry name" value="MEMBRANE-BOUND ACYLTRANSFERASE YKRP-RELATED"/>
    <property type="match status" value="1"/>
</dbReference>
<gene>
    <name evidence="3" type="ORF">HMPREF0545_0947</name>
</gene>
<comment type="caution">
    <text evidence="3">The sequence shown here is derived from an EMBL/GenBank/DDBJ whole genome shotgun (WGS) entry which is preliminary data.</text>
</comment>
<dbReference type="InterPro" id="IPR052734">
    <property type="entry name" value="Nod_factor_acetyltransferase"/>
</dbReference>
<name>C2EH25_9LACO</name>
<dbReference type="HOGENOM" id="CLU_023915_1_0_9"/>
<feature type="transmembrane region" description="Helical" evidence="1">
    <location>
        <begin position="311"/>
        <end position="331"/>
    </location>
</feature>
<feature type="transmembrane region" description="Helical" evidence="1">
    <location>
        <begin position="228"/>
        <end position="247"/>
    </location>
</feature>
<keyword evidence="1" id="KW-0812">Transmembrane</keyword>
<dbReference type="InterPro" id="IPR002656">
    <property type="entry name" value="Acyl_transf_3_dom"/>
</dbReference>
<feature type="transmembrane region" description="Helical" evidence="1">
    <location>
        <begin position="383"/>
        <end position="409"/>
    </location>
</feature>
<organism evidence="3 4">
    <name type="scientific">Ligilactobacillus salivarius DSM 20555 = ATCC 11741</name>
    <dbReference type="NCBI Taxonomy" id="1423799"/>
    <lineage>
        <taxon>Bacteria</taxon>
        <taxon>Bacillati</taxon>
        <taxon>Bacillota</taxon>
        <taxon>Bacilli</taxon>
        <taxon>Lactobacillales</taxon>
        <taxon>Lactobacillaceae</taxon>
        <taxon>Ligilactobacillus</taxon>
    </lineage>
</organism>
<dbReference type="GO" id="GO:0016747">
    <property type="term" value="F:acyltransferase activity, transferring groups other than amino-acyl groups"/>
    <property type="evidence" value="ECO:0007669"/>
    <property type="project" value="InterPro"/>
</dbReference>
<proteinExistence type="predicted"/>
<feature type="transmembrane region" description="Helical" evidence="1">
    <location>
        <begin position="75"/>
        <end position="97"/>
    </location>
</feature>
<dbReference type="AlphaFoldDB" id="C2EH25"/>
<feature type="transmembrane region" description="Helical" evidence="1">
    <location>
        <begin position="195"/>
        <end position="216"/>
    </location>
</feature>
<evidence type="ECO:0000313" key="4">
    <source>
        <dbReference type="Proteomes" id="UP000003531"/>
    </source>
</evidence>
<dbReference type="EC" id="2.3.1.-" evidence="3"/>
<accession>C2EH25</accession>
<keyword evidence="1" id="KW-0472">Membrane</keyword>
<keyword evidence="3" id="KW-0808">Transferase</keyword>
<feature type="transmembrane region" description="Helical" evidence="1">
    <location>
        <begin position="352"/>
        <end position="377"/>
    </location>
</feature>